<dbReference type="InterPro" id="IPR036691">
    <property type="entry name" value="Endo/exonu/phosph_ase_sf"/>
</dbReference>
<protein>
    <recommendedName>
        <fullName evidence="2">Endonuclease/exonuclease/phosphatase domain-containing protein</fullName>
    </recommendedName>
</protein>
<dbReference type="OrthoDB" id="2289333at2759"/>
<dbReference type="STRING" id="101127.A0A1X2GLC0"/>
<dbReference type="Proteomes" id="UP000242146">
    <property type="component" value="Unassembled WGS sequence"/>
</dbReference>
<dbReference type="AlphaFoldDB" id="A0A1X2GLC0"/>
<proteinExistence type="predicted"/>
<name>A0A1X2GLC0_9FUNG</name>
<dbReference type="Pfam" id="PF03372">
    <property type="entry name" value="Exo_endo_phos"/>
    <property type="match status" value="1"/>
</dbReference>
<feature type="transmembrane region" description="Helical" evidence="1">
    <location>
        <begin position="12"/>
        <end position="33"/>
    </location>
</feature>
<evidence type="ECO:0000313" key="3">
    <source>
        <dbReference type="EMBL" id="ORX56706.1"/>
    </source>
</evidence>
<accession>A0A1X2GLC0</accession>
<organism evidence="3 4">
    <name type="scientific">Hesseltinella vesiculosa</name>
    <dbReference type="NCBI Taxonomy" id="101127"/>
    <lineage>
        <taxon>Eukaryota</taxon>
        <taxon>Fungi</taxon>
        <taxon>Fungi incertae sedis</taxon>
        <taxon>Mucoromycota</taxon>
        <taxon>Mucoromycotina</taxon>
        <taxon>Mucoromycetes</taxon>
        <taxon>Mucorales</taxon>
        <taxon>Cunninghamellaceae</taxon>
        <taxon>Hesseltinella</taxon>
    </lineage>
</organism>
<dbReference type="InterPro" id="IPR005135">
    <property type="entry name" value="Endo/exonuclease/phosphatase"/>
</dbReference>
<evidence type="ECO:0000259" key="2">
    <source>
        <dbReference type="Pfam" id="PF03372"/>
    </source>
</evidence>
<sequence>MLNTKKKKKKKKGYHSFIGTSHIIGPLIPFIILDCNLRLPYKFSTSITTSLLFLISFSRIKTLLFGLTYSKPCVFHNTLRIATLNTRCLLTNTNCPPKKEFLRYLCKYANHQCDILCIQNTQTEKNNMRSITPRNELTLKGFMNNRSWIAYQHTAILCINPRYRIENTEINEDTRILTADIIESDSGNLVTHILNTYIPPHGPNRTPVIEELKNHRIFSSSPSEPWILCGDLNTHIYDPKARLTSSDRDFLERLHSSFKDLVKLTTDSPDGTAYSPAPTFKSTSNNALSTIDYLFGNEMLCNMVASSGQVYPASQWTDHYMVYVGIRDSKWLFLI</sequence>
<evidence type="ECO:0000313" key="4">
    <source>
        <dbReference type="Proteomes" id="UP000242146"/>
    </source>
</evidence>
<dbReference type="EMBL" id="MCGT01000009">
    <property type="protein sequence ID" value="ORX56706.1"/>
    <property type="molecule type" value="Genomic_DNA"/>
</dbReference>
<gene>
    <name evidence="3" type="ORF">DM01DRAFT_1233288</name>
</gene>
<keyword evidence="1" id="KW-1133">Transmembrane helix</keyword>
<keyword evidence="1" id="KW-0812">Transmembrane</keyword>
<keyword evidence="1" id="KW-0472">Membrane</keyword>
<comment type="caution">
    <text evidence="3">The sequence shown here is derived from an EMBL/GenBank/DDBJ whole genome shotgun (WGS) entry which is preliminary data.</text>
</comment>
<feature type="domain" description="Endonuclease/exonuclease/phosphatase" evidence="2">
    <location>
        <begin position="96"/>
        <end position="304"/>
    </location>
</feature>
<dbReference type="SUPFAM" id="SSF56219">
    <property type="entry name" value="DNase I-like"/>
    <property type="match status" value="1"/>
</dbReference>
<dbReference type="GO" id="GO:0003824">
    <property type="term" value="F:catalytic activity"/>
    <property type="evidence" value="ECO:0007669"/>
    <property type="project" value="InterPro"/>
</dbReference>
<keyword evidence="4" id="KW-1185">Reference proteome</keyword>
<evidence type="ECO:0000256" key="1">
    <source>
        <dbReference type="SAM" id="Phobius"/>
    </source>
</evidence>
<reference evidence="3 4" key="1">
    <citation type="submission" date="2016-07" db="EMBL/GenBank/DDBJ databases">
        <title>Pervasive Adenine N6-methylation of Active Genes in Fungi.</title>
        <authorList>
            <consortium name="DOE Joint Genome Institute"/>
            <person name="Mondo S.J."/>
            <person name="Dannebaum R.O."/>
            <person name="Kuo R.C."/>
            <person name="Labutti K."/>
            <person name="Haridas S."/>
            <person name="Kuo A."/>
            <person name="Salamov A."/>
            <person name="Ahrendt S.R."/>
            <person name="Lipzen A."/>
            <person name="Sullivan W."/>
            <person name="Andreopoulos W.B."/>
            <person name="Clum A."/>
            <person name="Lindquist E."/>
            <person name="Daum C."/>
            <person name="Ramamoorthy G.K."/>
            <person name="Gryganskyi A."/>
            <person name="Culley D."/>
            <person name="Magnuson J.K."/>
            <person name="James T.Y."/>
            <person name="O'Malley M.A."/>
            <person name="Stajich J.E."/>
            <person name="Spatafora J.W."/>
            <person name="Visel A."/>
            <person name="Grigoriev I.V."/>
        </authorList>
    </citation>
    <scope>NUCLEOTIDE SEQUENCE [LARGE SCALE GENOMIC DNA]</scope>
    <source>
        <strain evidence="3 4">NRRL 3301</strain>
    </source>
</reference>
<dbReference type="Gene3D" id="3.60.10.10">
    <property type="entry name" value="Endonuclease/exonuclease/phosphatase"/>
    <property type="match status" value="1"/>
</dbReference>